<proteinExistence type="predicted"/>
<protein>
    <submittedName>
        <fullName evidence="1">Uncharacterized protein</fullName>
    </submittedName>
</protein>
<comment type="caution">
    <text evidence="1">The sequence shown here is derived from an EMBL/GenBank/DDBJ whole genome shotgun (WGS) entry which is preliminary data.</text>
</comment>
<dbReference type="Proteomes" id="UP000324222">
    <property type="component" value="Unassembled WGS sequence"/>
</dbReference>
<gene>
    <name evidence="1" type="ORF">E2C01_033519</name>
</gene>
<reference evidence="1 2" key="1">
    <citation type="submission" date="2019-05" db="EMBL/GenBank/DDBJ databases">
        <title>Another draft genome of Portunus trituberculatus and its Hox gene families provides insights of decapod evolution.</title>
        <authorList>
            <person name="Jeong J.-H."/>
            <person name="Song I."/>
            <person name="Kim S."/>
            <person name="Choi T."/>
            <person name="Kim D."/>
            <person name="Ryu S."/>
            <person name="Kim W."/>
        </authorList>
    </citation>
    <scope>NUCLEOTIDE SEQUENCE [LARGE SCALE GENOMIC DNA]</scope>
    <source>
        <tissue evidence="1">Muscle</tissue>
    </source>
</reference>
<keyword evidence="2" id="KW-1185">Reference proteome</keyword>
<organism evidence="1 2">
    <name type="scientific">Portunus trituberculatus</name>
    <name type="common">Swimming crab</name>
    <name type="synonym">Neptunus trituberculatus</name>
    <dbReference type="NCBI Taxonomy" id="210409"/>
    <lineage>
        <taxon>Eukaryota</taxon>
        <taxon>Metazoa</taxon>
        <taxon>Ecdysozoa</taxon>
        <taxon>Arthropoda</taxon>
        <taxon>Crustacea</taxon>
        <taxon>Multicrustacea</taxon>
        <taxon>Malacostraca</taxon>
        <taxon>Eumalacostraca</taxon>
        <taxon>Eucarida</taxon>
        <taxon>Decapoda</taxon>
        <taxon>Pleocyemata</taxon>
        <taxon>Brachyura</taxon>
        <taxon>Eubrachyura</taxon>
        <taxon>Portunoidea</taxon>
        <taxon>Portunidae</taxon>
        <taxon>Portuninae</taxon>
        <taxon>Portunus</taxon>
    </lineage>
</organism>
<dbReference type="AlphaFoldDB" id="A0A5B7F3M7"/>
<evidence type="ECO:0000313" key="2">
    <source>
        <dbReference type="Proteomes" id="UP000324222"/>
    </source>
</evidence>
<name>A0A5B7F3M7_PORTR</name>
<evidence type="ECO:0000313" key="1">
    <source>
        <dbReference type="EMBL" id="MPC39966.1"/>
    </source>
</evidence>
<sequence>MTIYCYHTYNLGEFVRRRRGAACRWSGARGGAEGSGTRPSGPSQTLAGPVHFLAADINIHMT</sequence>
<accession>A0A5B7F3M7</accession>
<dbReference type="EMBL" id="VSRR010004532">
    <property type="protein sequence ID" value="MPC39966.1"/>
    <property type="molecule type" value="Genomic_DNA"/>
</dbReference>